<dbReference type="KEGG" id="aue:C5O00_06345"/>
<keyword evidence="1" id="KW-0732">Signal</keyword>
<dbReference type="EMBL" id="CP027062">
    <property type="protein sequence ID" value="AVI50812.1"/>
    <property type="molecule type" value="Genomic_DNA"/>
</dbReference>
<sequence length="224" mass="25145">MKKIALIFVLFLGFTAHSQGLYVEVGKVDSNFKFTNSEGEELANLQHTTQNYMEAGYRRQVFTEGFNVALGLNYNSYGSVGSDNSLNNFFEWDADYLGIVLGFDYALFDIDKLEFHLKATTSLEFMLQGTQTINNQVINLTDTEEFDDNAIFFRGGAGLSYPLTETSSIYLQYLYGQSLGMNDDNNGSTSQEELKINTHMVGIGIRIAIPSKDTDEDNNEESEE</sequence>
<keyword evidence="3" id="KW-1185">Reference proteome</keyword>
<dbReference type="Proteomes" id="UP000238442">
    <property type="component" value="Chromosome"/>
</dbReference>
<feature type="chain" id="PRO_5015502654" evidence="1">
    <location>
        <begin position="19"/>
        <end position="224"/>
    </location>
</feature>
<dbReference type="RefSeq" id="WP_105215926.1">
    <property type="nucleotide sequence ID" value="NZ_CP027062.1"/>
</dbReference>
<reference evidence="2 3" key="1">
    <citation type="submission" date="2018-02" db="EMBL/GenBank/DDBJ databases">
        <title>Genomic analysis of the strain RR4-38 isolated from a seawater recirculating aquaculture system.</title>
        <authorList>
            <person name="Kim Y.-S."/>
            <person name="Jang Y.H."/>
            <person name="Kim K.-H."/>
        </authorList>
    </citation>
    <scope>NUCLEOTIDE SEQUENCE [LARGE SCALE GENOMIC DNA]</scope>
    <source>
        <strain evidence="2 3">RR4-38</strain>
    </source>
</reference>
<gene>
    <name evidence="2" type="ORF">C5O00_06345</name>
</gene>
<name>A0A2S0HVX6_9FLAO</name>
<evidence type="ECO:0000313" key="3">
    <source>
        <dbReference type="Proteomes" id="UP000238442"/>
    </source>
</evidence>
<proteinExistence type="predicted"/>
<dbReference type="SUPFAM" id="SSF56925">
    <property type="entry name" value="OMPA-like"/>
    <property type="match status" value="1"/>
</dbReference>
<protein>
    <submittedName>
        <fullName evidence="2">Uncharacterized protein</fullName>
    </submittedName>
</protein>
<evidence type="ECO:0000313" key="2">
    <source>
        <dbReference type="EMBL" id="AVI50812.1"/>
    </source>
</evidence>
<accession>A0A2S0HVX6</accession>
<dbReference type="OrthoDB" id="1422914at2"/>
<evidence type="ECO:0000256" key="1">
    <source>
        <dbReference type="SAM" id="SignalP"/>
    </source>
</evidence>
<dbReference type="InterPro" id="IPR011250">
    <property type="entry name" value="OMP/PagP_B-barrel"/>
</dbReference>
<dbReference type="AlphaFoldDB" id="A0A2S0HVX6"/>
<organism evidence="2 3">
    <name type="scientific">Pukyongia salina</name>
    <dbReference type="NCBI Taxonomy" id="2094025"/>
    <lineage>
        <taxon>Bacteria</taxon>
        <taxon>Pseudomonadati</taxon>
        <taxon>Bacteroidota</taxon>
        <taxon>Flavobacteriia</taxon>
        <taxon>Flavobacteriales</taxon>
        <taxon>Flavobacteriaceae</taxon>
        <taxon>Pukyongia</taxon>
    </lineage>
</organism>
<feature type="signal peptide" evidence="1">
    <location>
        <begin position="1"/>
        <end position="18"/>
    </location>
</feature>